<reference evidence="2" key="1">
    <citation type="journal article" date="2006" name="Science">
        <title>Phytophthora genome sequences uncover evolutionary origins and mechanisms of pathogenesis.</title>
        <authorList>
            <person name="Tyler B.M."/>
            <person name="Tripathy S."/>
            <person name="Zhang X."/>
            <person name="Dehal P."/>
            <person name="Jiang R.H."/>
            <person name="Aerts A."/>
            <person name="Arredondo F.D."/>
            <person name="Baxter L."/>
            <person name="Bensasson D."/>
            <person name="Beynon J.L."/>
            <person name="Chapman J."/>
            <person name="Damasceno C.M."/>
            <person name="Dorrance A.E."/>
            <person name="Dou D."/>
            <person name="Dickerman A.W."/>
            <person name="Dubchak I.L."/>
            <person name="Garbelotto M."/>
            <person name="Gijzen M."/>
            <person name="Gordon S.G."/>
            <person name="Govers F."/>
            <person name="Grunwald N.J."/>
            <person name="Huang W."/>
            <person name="Ivors K.L."/>
            <person name="Jones R.W."/>
            <person name="Kamoun S."/>
            <person name="Krampis K."/>
            <person name="Lamour K.H."/>
            <person name="Lee M.K."/>
            <person name="McDonald W.H."/>
            <person name="Medina M."/>
            <person name="Meijer H.J."/>
            <person name="Nordberg E.K."/>
            <person name="Maclean D.J."/>
            <person name="Ospina-Giraldo M.D."/>
            <person name="Morris P.F."/>
            <person name="Phuntumart V."/>
            <person name="Putnam N.H."/>
            <person name="Rash S."/>
            <person name="Rose J.K."/>
            <person name="Sakihama Y."/>
            <person name="Salamov A.A."/>
            <person name="Savidor A."/>
            <person name="Scheuring C.F."/>
            <person name="Smith B.M."/>
            <person name="Sobral B.W."/>
            <person name="Terry A."/>
            <person name="Torto-Alalibo T.A."/>
            <person name="Win J."/>
            <person name="Xu Z."/>
            <person name="Zhang H."/>
            <person name="Grigoriev I.V."/>
            <person name="Rokhsar D.S."/>
            <person name="Boore J.L."/>
        </authorList>
    </citation>
    <scope>NUCLEOTIDE SEQUENCE [LARGE SCALE GENOMIC DNA]</scope>
    <source>
        <strain evidence="2">Pr102</strain>
    </source>
</reference>
<dbReference type="InParanoid" id="H3GJM2"/>
<dbReference type="EMBL" id="DS566014">
    <property type="status" value="NOT_ANNOTATED_CDS"/>
    <property type="molecule type" value="Genomic_DNA"/>
</dbReference>
<dbReference type="HOGENOM" id="CLU_1499168_0_0_1"/>
<name>H3GJM2_PHYRM</name>
<dbReference type="Proteomes" id="UP000005238">
    <property type="component" value="Unassembled WGS sequence"/>
</dbReference>
<sequence>MYYLVHVALRQDLEGSGRYTRLETVLVLMAMAEVAEVDAEVDEKEGLLRSVVVASARARWRATTTWYLCKLQKPLDAASRSVGGGATPVAQDAGDAGARGRGRGRGGAAVAAALALAARDSDESLILDSADDDVVLVEVFWMFPLAGVVVAMKVALLLVGECGEVDETFTAQGGLKGEDL</sequence>
<protein>
    <submittedName>
        <fullName evidence="1">Uncharacterized protein</fullName>
    </submittedName>
</protein>
<organism evidence="1 2">
    <name type="scientific">Phytophthora ramorum</name>
    <name type="common">Sudden oak death agent</name>
    <dbReference type="NCBI Taxonomy" id="164328"/>
    <lineage>
        <taxon>Eukaryota</taxon>
        <taxon>Sar</taxon>
        <taxon>Stramenopiles</taxon>
        <taxon>Oomycota</taxon>
        <taxon>Peronosporomycetes</taxon>
        <taxon>Peronosporales</taxon>
        <taxon>Peronosporaceae</taxon>
        <taxon>Phytophthora</taxon>
    </lineage>
</organism>
<keyword evidence="2" id="KW-1185">Reference proteome</keyword>
<dbReference type="AlphaFoldDB" id="H3GJM2"/>
<dbReference type="EnsemblProtists" id="Phyra76369">
    <property type="protein sequence ID" value="Phyra76369"/>
    <property type="gene ID" value="Phyra76369"/>
</dbReference>
<proteinExistence type="predicted"/>
<evidence type="ECO:0000313" key="1">
    <source>
        <dbReference type="EnsemblProtists" id="Phyra76369"/>
    </source>
</evidence>
<reference evidence="1" key="2">
    <citation type="submission" date="2015-06" db="UniProtKB">
        <authorList>
            <consortium name="EnsemblProtists"/>
        </authorList>
    </citation>
    <scope>IDENTIFICATION</scope>
    <source>
        <strain evidence="1">Pr102</strain>
    </source>
</reference>
<evidence type="ECO:0000313" key="2">
    <source>
        <dbReference type="Proteomes" id="UP000005238"/>
    </source>
</evidence>
<accession>H3GJM2</accession>